<dbReference type="Pfam" id="PF10145">
    <property type="entry name" value="PhageMin_Tail"/>
    <property type="match status" value="1"/>
</dbReference>
<proteinExistence type="predicted"/>
<dbReference type="InterPro" id="IPR010090">
    <property type="entry name" value="Phage_tape_meas"/>
</dbReference>
<evidence type="ECO:0000313" key="3">
    <source>
        <dbReference type="EMBL" id="CAB1222475.1"/>
    </source>
</evidence>
<name>A0A811GFK2_9GAMM</name>
<protein>
    <submittedName>
        <fullName evidence="3">Phage-related minor tail protein</fullName>
    </submittedName>
</protein>
<dbReference type="Proteomes" id="UP000489961">
    <property type="component" value="Unassembled WGS sequence"/>
</dbReference>
<organism evidence="3 4">
    <name type="scientific">Acinetobacter bouvetii</name>
    <dbReference type="NCBI Taxonomy" id="202951"/>
    <lineage>
        <taxon>Bacteria</taxon>
        <taxon>Pseudomonadati</taxon>
        <taxon>Pseudomonadota</taxon>
        <taxon>Gammaproteobacteria</taxon>
        <taxon>Moraxellales</taxon>
        <taxon>Moraxellaceae</taxon>
        <taxon>Acinetobacter</taxon>
    </lineage>
</organism>
<dbReference type="RefSeq" id="WP_174560819.1">
    <property type="nucleotide sequence ID" value="NZ_CADDTS010000049.1"/>
</dbReference>
<dbReference type="EMBL" id="CADDTS010000049">
    <property type="protein sequence ID" value="CAB1222475.1"/>
    <property type="molecule type" value="Genomic_DNA"/>
</dbReference>
<feature type="domain" description="Phage tail tape measure protein" evidence="2">
    <location>
        <begin position="198"/>
        <end position="351"/>
    </location>
</feature>
<feature type="region of interest" description="Disordered" evidence="1">
    <location>
        <begin position="679"/>
        <end position="710"/>
    </location>
</feature>
<dbReference type="AlphaFoldDB" id="A0A811GFK2"/>
<evidence type="ECO:0000256" key="1">
    <source>
        <dbReference type="SAM" id="MobiDB-lite"/>
    </source>
</evidence>
<comment type="caution">
    <text evidence="3">The sequence shown here is derived from an EMBL/GenBank/DDBJ whole genome shotgun (WGS) entry which is preliminary data.</text>
</comment>
<gene>
    <name evidence="3" type="ORF">SFB21_3129</name>
</gene>
<accession>A0A811GFK2</accession>
<feature type="compositionally biased region" description="Low complexity" evidence="1">
    <location>
        <begin position="680"/>
        <end position="694"/>
    </location>
</feature>
<sequence>MSGKNTTVSLTLQIKGNAGQEMKKISDQQIQATTKINQQWTQIGSANAKFVQTAKAGTQATVNTARAGENLLRTNRMLEGVLRQQSIQTKLQSQQLKQQQSSAQQMANWMKQVAQSSRQTKQEAQQTVSLWQKGVALGGAAVAGGAVVSSALQKPRDYAQQMTYITATATGGQGLTAEQRLAKTSTFEGFVKNAVRNGGGKREDVAAALNELIASGKYDESNVSSALLSSSKTAFAAGADTVDAAKMTIAMQNFGVKNLDLAQDRSMRAGQVGSFEYKDLAKFLPGQMAMAKSFGYSGDEGLVKLLALNQTAKSTAADSSEAGNNVVNLLQKLSSRELADTLADKVSNTDGLPTKAVKNKKGQVVSQEFDWATYSTQQREQGVYGVEAFVKLLERQLQGNAQYTKLQKEANAAKTDEERKAKLEDMSNIAMGSELGQFLADRQALLAAMAAVYNKDKTVALEKEIGNAAGTVDSDLSMIKQTEWAKDQAADQEGLFAQSKAYDSVSETLGKVKENITDWAQKHEELAANAYKASVALAAVAAAGAVGTVLGGGKGGAGKMLGGAATAARAGGSLLATGAMSTAGQVAIAGVAGYGIGTGIRGAYMTTEAGQSFDDKLGESITKTLAFFGNDNAKAALESQAKYDAMIAQQEQSNKLASDLSGKLSTLISVTQNNKPVINLSGSPLMQSMSSTSSNEEKRHGAPPAYLMRK</sequence>
<evidence type="ECO:0000313" key="4">
    <source>
        <dbReference type="Proteomes" id="UP000489961"/>
    </source>
</evidence>
<evidence type="ECO:0000259" key="2">
    <source>
        <dbReference type="Pfam" id="PF10145"/>
    </source>
</evidence>
<reference evidence="3 4" key="1">
    <citation type="submission" date="2020-02" db="EMBL/GenBank/DDBJ databases">
        <authorList>
            <person name="Chaudhuri R."/>
        </authorList>
    </citation>
    <scope>NUCLEOTIDE SEQUENCE [LARGE SCALE GENOMIC DNA]</scope>
    <source>
        <strain evidence="3">SFB21</strain>
    </source>
</reference>